<evidence type="ECO:0000313" key="2">
    <source>
        <dbReference type="Proteomes" id="UP001164653"/>
    </source>
</evidence>
<dbReference type="Gene3D" id="1.50.10.10">
    <property type="match status" value="1"/>
</dbReference>
<dbReference type="Pfam" id="PF01204">
    <property type="entry name" value="Trehalase"/>
    <property type="match status" value="1"/>
</dbReference>
<dbReference type="InterPro" id="IPR012341">
    <property type="entry name" value="6hp_glycosidase-like_sf"/>
</dbReference>
<gene>
    <name evidence="1" type="ORF">ON006_04155</name>
</gene>
<dbReference type="RefSeq" id="WP_244824646.1">
    <property type="nucleotide sequence ID" value="NZ_CP112998.1"/>
</dbReference>
<evidence type="ECO:0000313" key="1">
    <source>
        <dbReference type="EMBL" id="WAC13155.1"/>
    </source>
</evidence>
<sequence>MIKNVVTALIWLIFIQSSFGQDQTLQFRSTDAALQTAFDRAKTMALSHKGKPGDPVGEWYEAALPTRSAFCMRDVSHQSMAAEMIGLGKANKNMFSLFAQNISDSKDWCSYWEINKDAKPAPADYRNDEAFWYNLNANFDVLNSAWQLYLWTGDKDYINGPEFANFHQKSVSDYIDRWVLQPDSLLLRPLHPNALASYDDEDHFQRCRGLASYSEGVRDLKMGVDLIAALSRGMKTYADMLRLNGKAKEAKLYDQKAEQYRQQIEKYWWSQKQAKYFTYYSSAGKFGYTEGETFLLWFDVLHDPARTKKVIDQILSREWNIENESYFPYLLGQYGYTDQVYDYILRLTDPATKRREYPEVSYGAIQGIVQGVMGISADARINLITTLFNGKKNDTNTIENLPVLKRKIALIQSQKKSSLHNTGSGPVQWRVMFTGNHAFITVNGTRRKATQKIIKGARTVSFLDVSVAANQQLTAQVN</sequence>
<protein>
    <submittedName>
        <fullName evidence="1">Trehalase family glycosidase</fullName>
    </submittedName>
</protein>
<reference evidence="1" key="1">
    <citation type="submission" date="2022-11" db="EMBL/GenBank/DDBJ databases">
        <title>Dyadobacter pollutisoli sp. nov., isolated from plastic dumped soil.</title>
        <authorList>
            <person name="Kim J.M."/>
            <person name="Kim K.R."/>
            <person name="Lee J.K."/>
            <person name="Hao L."/>
            <person name="Jeon C.O."/>
        </authorList>
    </citation>
    <scope>NUCLEOTIDE SEQUENCE</scope>
    <source>
        <strain evidence="1">U1</strain>
    </source>
</reference>
<dbReference type="SUPFAM" id="SSF48208">
    <property type="entry name" value="Six-hairpin glycosidases"/>
    <property type="match status" value="1"/>
</dbReference>
<dbReference type="EMBL" id="CP112998">
    <property type="protein sequence ID" value="WAC13155.1"/>
    <property type="molecule type" value="Genomic_DNA"/>
</dbReference>
<dbReference type="AlphaFoldDB" id="A0A9E8SL30"/>
<dbReference type="KEGG" id="dpf:ON006_04155"/>
<dbReference type="GO" id="GO:0005991">
    <property type="term" value="P:trehalose metabolic process"/>
    <property type="evidence" value="ECO:0007669"/>
    <property type="project" value="InterPro"/>
</dbReference>
<name>A0A9E8SL30_9BACT</name>
<dbReference type="Proteomes" id="UP001164653">
    <property type="component" value="Chromosome"/>
</dbReference>
<keyword evidence="2" id="KW-1185">Reference proteome</keyword>
<keyword evidence="1" id="KW-0378">Hydrolase</keyword>
<dbReference type="InterPro" id="IPR008928">
    <property type="entry name" value="6-hairpin_glycosidase_sf"/>
</dbReference>
<proteinExistence type="predicted"/>
<accession>A0A9E8SL30</accession>
<dbReference type="GO" id="GO:0004555">
    <property type="term" value="F:alpha,alpha-trehalase activity"/>
    <property type="evidence" value="ECO:0007669"/>
    <property type="project" value="InterPro"/>
</dbReference>
<keyword evidence="1" id="KW-0326">Glycosidase</keyword>
<dbReference type="InterPro" id="IPR001661">
    <property type="entry name" value="Glyco_hydro_37"/>
</dbReference>
<organism evidence="1 2">
    <name type="scientific">Dyadobacter pollutisoli</name>
    <dbReference type="NCBI Taxonomy" id="2910158"/>
    <lineage>
        <taxon>Bacteria</taxon>
        <taxon>Pseudomonadati</taxon>
        <taxon>Bacteroidota</taxon>
        <taxon>Cytophagia</taxon>
        <taxon>Cytophagales</taxon>
        <taxon>Spirosomataceae</taxon>
        <taxon>Dyadobacter</taxon>
    </lineage>
</organism>